<dbReference type="Proteomes" id="UP000247689">
    <property type="component" value="Unassembled WGS sequence"/>
</dbReference>
<keyword evidence="8" id="KW-1185">Reference proteome</keyword>
<proteinExistence type="inferred from homology"/>
<feature type="binding site" evidence="6">
    <location>
        <position position="189"/>
    </location>
    <ligand>
        <name>S-adenosyl-L-methionine</name>
        <dbReference type="ChEBI" id="CHEBI:59789"/>
    </ligand>
</feature>
<evidence type="ECO:0000256" key="5">
    <source>
        <dbReference type="ARBA" id="ARBA00022691"/>
    </source>
</evidence>
<dbReference type="HAMAP" id="MF_00735">
    <property type="entry name" value="Methyltr_PrmA"/>
    <property type="match status" value="1"/>
</dbReference>
<feature type="binding site" evidence="6">
    <location>
        <position position="167"/>
    </location>
    <ligand>
        <name>S-adenosyl-L-methionine</name>
        <dbReference type="ChEBI" id="CHEBI:59789"/>
    </ligand>
</feature>
<evidence type="ECO:0000256" key="4">
    <source>
        <dbReference type="ARBA" id="ARBA00022679"/>
    </source>
</evidence>
<comment type="function">
    <text evidence="6">Methylates ribosomal protein L11.</text>
</comment>
<accession>A0A318D6L0</accession>
<dbReference type="NCBIfam" id="TIGR00406">
    <property type="entry name" value="prmA"/>
    <property type="match status" value="1"/>
</dbReference>
<evidence type="ECO:0000313" key="8">
    <source>
        <dbReference type="Proteomes" id="UP000247689"/>
    </source>
</evidence>
<dbReference type="SUPFAM" id="SSF53335">
    <property type="entry name" value="S-adenosyl-L-methionine-dependent methyltransferases"/>
    <property type="match status" value="1"/>
</dbReference>
<protein>
    <recommendedName>
        <fullName evidence="6">Ribosomal protein L11 methyltransferase</fullName>
        <shortName evidence="6">L11 Mtase</shortName>
        <ecNumber evidence="6">2.1.1.-</ecNumber>
    </recommendedName>
</protein>
<keyword evidence="2 6" id="KW-0963">Cytoplasm</keyword>
<organism evidence="7 8">
    <name type="scientific">Kangiella spongicola</name>
    <dbReference type="NCBI Taxonomy" id="796379"/>
    <lineage>
        <taxon>Bacteria</taxon>
        <taxon>Pseudomonadati</taxon>
        <taxon>Pseudomonadota</taxon>
        <taxon>Gammaproteobacteria</taxon>
        <taxon>Kangiellales</taxon>
        <taxon>Kangiellaceae</taxon>
        <taxon>Kangiella</taxon>
    </lineage>
</organism>
<gene>
    <name evidence="6" type="primary">prmA</name>
    <name evidence="7" type="ORF">DL796_04905</name>
</gene>
<keyword evidence="5 6" id="KW-0949">S-adenosyl-L-methionine</keyword>
<feature type="binding site" evidence="6">
    <location>
        <position position="146"/>
    </location>
    <ligand>
        <name>S-adenosyl-L-methionine</name>
        <dbReference type="ChEBI" id="CHEBI:59789"/>
    </ligand>
</feature>
<dbReference type="PIRSF" id="PIRSF000401">
    <property type="entry name" value="RPL11_MTase"/>
    <property type="match status" value="1"/>
</dbReference>
<keyword evidence="3 6" id="KW-0489">Methyltransferase</keyword>
<keyword evidence="7" id="KW-0687">Ribonucleoprotein</keyword>
<evidence type="ECO:0000313" key="7">
    <source>
        <dbReference type="EMBL" id="PXF64481.1"/>
    </source>
</evidence>
<dbReference type="EC" id="2.1.1.-" evidence="6"/>
<evidence type="ECO:0000256" key="3">
    <source>
        <dbReference type="ARBA" id="ARBA00022603"/>
    </source>
</evidence>
<dbReference type="GO" id="GO:0005829">
    <property type="term" value="C:cytosol"/>
    <property type="evidence" value="ECO:0007669"/>
    <property type="project" value="TreeGrafter"/>
</dbReference>
<evidence type="ECO:0000256" key="2">
    <source>
        <dbReference type="ARBA" id="ARBA00022490"/>
    </source>
</evidence>
<keyword evidence="4 6" id="KW-0808">Transferase</keyword>
<dbReference type="AlphaFoldDB" id="A0A318D6L0"/>
<comment type="catalytic activity">
    <reaction evidence="6">
        <text>L-lysyl-[protein] + 3 S-adenosyl-L-methionine = N(6),N(6),N(6)-trimethyl-L-lysyl-[protein] + 3 S-adenosyl-L-homocysteine + 3 H(+)</text>
        <dbReference type="Rhea" id="RHEA:54192"/>
        <dbReference type="Rhea" id="RHEA-COMP:9752"/>
        <dbReference type="Rhea" id="RHEA-COMP:13826"/>
        <dbReference type="ChEBI" id="CHEBI:15378"/>
        <dbReference type="ChEBI" id="CHEBI:29969"/>
        <dbReference type="ChEBI" id="CHEBI:57856"/>
        <dbReference type="ChEBI" id="CHEBI:59789"/>
        <dbReference type="ChEBI" id="CHEBI:61961"/>
    </reaction>
</comment>
<dbReference type="GO" id="GO:0032259">
    <property type="term" value="P:methylation"/>
    <property type="evidence" value="ECO:0007669"/>
    <property type="project" value="UniProtKB-KW"/>
</dbReference>
<dbReference type="PANTHER" id="PTHR43648:SF1">
    <property type="entry name" value="ELECTRON TRANSFER FLAVOPROTEIN BETA SUBUNIT LYSINE METHYLTRANSFERASE"/>
    <property type="match status" value="1"/>
</dbReference>
<dbReference type="EMBL" id="QICH01000001">
    <property type="protein sequence ID" value="PXF64481.1"/>
    <property type="molecule type" value="Genomic_DNA"/>
</dbReference>
<name>A0A318D6L0_9GAMM</name>
<dbReference type="Gene3D" id="3.40.50.150">
    <property type="entry name" value="Vaccinia Virus protein VP39"/>
    <property type="match status" value="1"/>
</dbReference>
<dbReference type="InterPro" id="IPR029063">
    <property type="entry name" value="SAM-dependent_MTases_sf"/>
</dbReference>
<dbReference type="InterPro" id="IPR050078">
    <property type="entry name" value="Ribosomal_L11_MeTrfase_PrmA"/>
</dbReference>
<keyword evidence="7" id="KW-0689">Ribosomal protein</keyword>
<comment type="caution">
    <text evidence="7">The sequence shown here is derived from an EMBL/GenBank/DDBJ whole genome shotgun (WGS) entry which is preliminary data.</text>
</comment>
<dbReference type="Pfam" id="PF06325">
    <property type="entry name" value="PrmA"/>
    <property type="match status" value="1"/>
</dbReference>
<dbReference type="CDD" id="cd02440">
    <property type="entry name" value="AdoMet_MTases"/>
    <property type="match status" value="1"/>
</dbReference>
<feature type="binding site" evidence="6">
    <location>
        <position position="231"/>
    </location>
    <ligand>
        <name>S-adenosyl-L-methionine</name>
        <dbReference type="ChEBI" id="CHEBI:59789"/>
    </ligand>
</feature>
<dbReference type="PANTHER" id="PTHR43648">
    <property type="entry name" value="ELECTRON TRANSFER FLAVOPROTEIN BETA SUBUNIT LYSINE METHYLTRANSFERASE"/>
    <property type="match status" value="1"/>
</dbReference>
<dbReference type="OrthoDB" id="9785995at2"/>
<dbReference type="GO" id="GO:0005840">
    <property type="term" value="C:ribosome"/>
    <property type="evidence" value="ECO:0007669"/>
    <property type="project" value="UniProtKB-KW"/>
</dbReference>
<sequence>MAWIQLKFDYKHSDADSLSDHLMELGALAVTFLDAEDKPILEPLPGETPLWEHLIVLALFDAETNTQMMDGLLENSDFYQHFGDSYEWEIIRDQDWERSWMDNFKPMKFGERVWIVPSWCEAPEPNAVNIKLDPGLAFGTGTHPTTSLCLQWLDGSDLSGKIVIDYGCGSGILAIAALLLGAEKVYAVDIDPQAIEATKQNLERNGIQSERLVLGLPDEVELPKADILVANILAEPLRQLAESIANSVQSGGNLVLSGLLESQAEELKQLYSQWFTMGPVAKEEDWARLSGQKLATP</sequence>
<comment type="similarity">
    <text evidence="1 6">Belongs to the methyltransferase superfamily. PrmA family.</text>
</comment>
<dbReference type="InterPro" id="IPR004498">
    <property type="entry name" value="Ribosomal_PrmA_MeTrfase"/>
</dbReference>
<evidence type="ECO:0000256" key="6">
    <source>
        <dbReference type="HAMAP-Rule" id="MF_00735"/>
    </source>
</evidence>
<comment type="subcellular location">
    <subcellularLocation>
        <location evidence="6">Cytoplasm</location>
    </subcellularLocation>
</comment>
<dbReference type="RefSeq" id="WP_110200530.1">
    <property type="nucleotide sequence ID" value="NZ_QICH01000001.1"/>
</dbReference>
<evidence type="ECO:0000256" key="1">
    <source>
        <dbReference type="ARBA" id="ARBA00009741"/>
    </source>
</evidence>
<reference evidence="7 8" key="1">
    <citation type="submission" date="2018-05" db="EMBL/GenBank/DDBJ databases">
        <title>Kangiella spongicola genome sequence.</title>
        <authorList>
            <person name="Maclea K.S."/>
            <person name="Goen A.E."/>
            <person name="Kelley C."/>
            <person name="Underriner A."/>
            <person name="Silverwood T."/>
            <person name="Trachtenberg A.M."/>
        </authorList>
    </citation>
    <scope>NUCLEOTIDE SEQUENCE [LARGE SCALE GENOMIC DNA]</scope>
    <source>
        <strain evidence="7 8">ATCC BAA-2076</strain>
    </source>
</reference>
<dbReference type="GO" id="GO:0016279">
    <property type="term" value="F:protein-lysine N-methyltransferase activity"/>
    <property type="evidence" value="ECO:0007669"/>
    <property type="project" value="TreeGrafter"/>
</dbReference>